<feature type="region of interest" description="Disordered" evidence="4">
    <location>
        <begin position="22"/>
        <end position="43"/>
    </location>
</feature>
<gene>
    <name evidence="5" type="ORF">BDW02DRAFT_564119</name>
</gene>
<keyword evidence="2" id="KW-0496">Mitochondrion</keyword>
<dbReference type="Proteomes" id="UP000800040">
    <property type="component" value="Unassembled WGS sequence"/>
</dbReference>
<dbReference type="PANTHER" id="PTHR31601">
    <property type="entry name" value="28S RIBOSOMAL PROTEIN S36, MITOCHONDRIAL"/>
    <property type="match status" value="1"/>
</dbReference>
<dbReference type="GO" id="GO:0006103">
    <property type="term" value="P:2-oxoglutarate metabolic process"/>
    <property type="evidence" value="ECO:0007669"/>
    <property type="project" value="InterPro"/>
</dbReference>
<evidence type="ECO:0000256" key="4">
    <source>
        <dbReference type="SAM" id="MobiDB-lite"/>
    </source>
</evidence>
<dbReference type="EMBL" id="ML975246">
    <property type="protein sequence ID" value="KAF1839136.1"/>
    <property type="molecule type" value="Genomic_DNA"/>
</dbReference>
<dbReference type="PANTHER" id="PTHR31601:SF2">
    <property type="entry name" value="ALPHA-KETOGLUTARATE DEHYDROGENASE COMPONENT 4"/>
    <property type="match status" value="1"/>
</dbReference>
<evidence type="ECO:0000256" key="3">
    <source>
        <dbReference type="ARBA" id="ARBA00043970"/>
    </source>
</evidence>
<evidence type="ECO:0000313" key="5">
    <source>
        <dbReference type="EMBL" id="KAF1839136.1"/>
    </source>
</evidence>
<dbReference type="GO" id="GO:0005739">
    <property type="term" value="C:mitochondrion"/>
    <property type="evidence" value="ECO:0007669"/>
    <property type="project" value="UniProtKB-SubCell"/>
</dbReference>
<comment type="similarity">
    <text evidence="3">Belongs to the alpha-ketoglutarate dehydrogenase component 4 family.</text>
</comment>
<evidence type="ECO:0000313" key="6">
    <source>
        <dbReference type="Proteomes" id="UP000800040"/>
    </source>
</evidence>
<protein>
    <recommendedName>
        <fullName evidence="7">Ribosomal protein S36, mitochondrial</fullName>
    </recommendedName>
</protein>
<name>A0A6A5KVW3_9PLEO</name>
<organism evidence="5 6">
    <name type="scientific">Decorospora gaudefroyi</name>
    <dbReference type="NCBI Taxonomy" id="184978"/>
    <lineage>
        <taxon>Eukaryota</taxon>
        <taxon>Fungi</taxon>
        <taxon>Dikarya</taxon>
        <taxon>Ascomycota</taxon>
        <taxon>Pezizomycotina</taxon>
        <taxon>Dothideomycetes</taxon>
        <taxon>Pleosporomycetidae</taxon>
        <taxon>Pleosporales</taxon>
        <taxon>Pleosporineae</taxon>
        <taxon>Pleosporaceae</taxon>
        <taxon>Decorospora</taxon>
    </lineage>
</organism>
<dbReference type="OrthoDB" id="2116030at2759"/>
<dbReference type="InterPro" id="IPR020373">
    <property type="entry name" value="Kgd4/YMR-31"/>
</dbReference>
<keyword evidence="6" id="KW-1185">Reference proteome</keyword>
<evidence type="ECO:0000256" key="1">
    <source>
        <dbReference type="ARBA" id="ARBA00004173"/>
    </source>
</evidence>
<reference evidence="5" key="1">
    <citation type="submission" date="2020-01" db="EMBL/GenBank/DDBJ databases">
        <authorList>
            <consortium name="DOE Joint Genome Institute"/>
            <person name="Haridas S."/>
            <person name="Albert R."/>
            <person name="Binder M."/>
            <person name="Bloem J."/>
            <person name="Labutti K."/>
            <person name="Salamov A."/>
            <person name="Andreopoulos B."/>
            <person name="Baker S.E."/>
            <person name="Barry K."/>
            <person name="Bills G."/>
            <person name="Bluhm B.H."/>
            <person name="Cannon C."/>
            <person name="Castanera R."/>
            <person name="Culley D.E."/>
            <person name="Daum C."/>
            <person name="Ezra D."/>
            <person name="Gonzalez J.B."/>
            <person name="Henrissat B."/>
            <person name="Kuo A."/>
            <person name="Liang C."/>
            <person name="Lipzen A."/>
            <person name="Lutzoni F."/>
            <person name="Magnuson J."/>
            <person name="Mondo S."/>
            <person name="Nolan M."/>
            <person name="Ohm R."/>
            <person name="Pangilinan J."/>
            <person name="Park H.-J."/>
            <person name="Ramirez L."/>
            <person name="Alfaro M."/>
            <person name="Sun H."/>
            <person name="Tritt A."/>
            <person name="Yoshinaga Y."/>
            <person name="Zwiers L.-H."/>
            <person name="Turgeon B.G."/>
            <person name="Goodwin S.B."/>
            <person name="Spatafora J.W."/>
            <person name="Crous P.W."/>
            <person name="Grigoriev I.V."/>
        </authorList>
    </citation>
    <scope>NUCLEOTIDE SEQUENCE</scope>
    <source>
        <strain evidence="5">P77</strain>
    </source>
</reference>
<comment type="subcellular location">
    <subcellularLocation>
        <location evidence="1">Mitochondrion</location>
    </subcellularLocation>
</comment>
<dbReference type="Pfam" id="PF10937">
    <property type="entry name" value="Kgd4-YMR31"/>
    <property type="match status" value="1"/>
</dbReference>
<evidence type="ECO:0000256" key="2">
    <source>
        <dbReference type="ARBA" id="ARBA00023128"/>
    </source>
</evidence>
<dbReference type="AlphaFoldDB" id="A0A6A5KVW3"/>
<proteinExistence type="inferred from homology"/>
<sequence length="120" mass="13127">MNATRALAHRQPMIRFLGKRTTPATIDHTPHPHPASPTHELPNSFQSYRKKAQQHGPLNATPRALVGGHIGGAAGKNLGPIEAAKGLYFDRSELPQRFQQLSWTQAEMDLLESGGASQWA</sequence>
<evidence type="ECO:0008006" key="7">
    <source>
        <dbReference type="Google" id="ProtNLM"/>
    </source>
</evidence>
<dbReference type="GO" id="GO:0004591">
    <property type="term" value="F:oxoglutarate dehydrogenase (succinyl-transferring) activity"/>
    <property type="evidence" value="ECO:0007669"/>
    <property type="project" value="TreeGrafter"/>
</dbReference>
<accession>A0A6A5KVW3</accession>